<dbReference type="Proteomes" id="UP000324222">
    <property type="component" value="Unassembled WGS sequence"/>
</dbReference>
<gene>
    <name evidence="1" type="ORF">E2C01_075503</name>
</gene>
<accession>A0A5B7IFZ5</accession>
<name>A0A5B7IFZ5_PORTR</name>
<organism evidence="1 2">
    <name type="scientific">Portunus trituberculatus</name>
    <name type="common">Swimming crab</name>
    <name type="synonym">Neptunus trituberculatus</name>
    <dbReference type="NCBI Taxonomy" id="210409"/>
    <lineage>
        <taxon>Eukaryota</taxon>
        <taxon>Metazoa</taxon>
        <taxon>Ecdysozoa</taxon>
        <taxon>Arthropoda</taxon>
        <taxon>Crustacea</taxon>
        <taxon>Multicrustacea</taxon>
        <taxon>Malacostraca</taxon>
        <taxon>Eumalacostraca</taxon>
        <taxon>Eucarida</taxon>
        <taxon>Decapoda</taxon>
        <taxon>Pleocyemata</taxon>
        <taxon>Brachyura</taxon>
        <taxon>Eubrachyura</taxon>
        <taxon>Portunoidea</taxon>
        <taxon>Portunidae</taxon>
        <taxon>Portuninae</taxon>
        <taxon>Portunus</taxon>
    </lineage>
</organism>
<comment type="caution">
    <text evidence="1">The sequence shown here is derived from an EMBL/GenBank/DDBJ whole genome shotgun (WGS) entry which is preliminary data.</text>
</comment>
<reference evidence="1 2" key="1">
    <citation type="submission" date="2019-05" db="EMBL/GenBank/DDBJ databases">
        <title>Another draft genome of Portunus trituberculatus and its Hox gene families provides insights of decapod evolution.</title>
        <authorList>
            <person name="Jeong J.-H."/>
            <person name="Song I."/>
            <person name="Kim S."/>
            <person name="Choi T."/>
            <person name="Kim D."/>
            <person name="Ryu S."/>
            <person name="Kim W."/>
        </authorList>
    </citation>
    <scope>NUCLEOTIDE SEQUENCE [LARGE SCALE GENOMIC DNA]</scope>
    <source>
        <tissue evidence="1">Muscle</tissue>
    </source>
</reference>
<keyword evidence="2" id="KW-1185">Reference proteome</keyword>
<sequence>MGAGWVWRGWCVIKEGGEGRGSMALGEGVGPGGASLLRRSGCLTLESCALWDYHPGPVFPVMLKDAEKWVSEWRVTLSEGT</sequence>
<evidence type="ECO:0000313" key="1">
    <source>
        <dbReference type="EMBL" id="MPC80906.1"/>
    </source>
</evidence>
<dbReference type="EMBL" id="VSRR010055364">
    <property type="protein sequence ID" value="MPC80906.1"/>
    <property type="molecule type" value="Genomic_DNA"/>
</dbReference>
<protein>
    <submittedName>
        <fullName evidence="1">Uncharacterized protein</fullName>
    </submittedName>
</protein>
<evidence type="ECO:0000313" key="2">
    <source>
        <dbReference type="Proteomes" id="UP000324222"/>
    </source>
</evidence>
<dbReference type="AlphaFoldDB" id="A0A5B7IFZ5"/>
<proteinExistence type="predicted"/>